<dbReference type="PIRSF" id="PIRSF003107">
    <property type="entry name" value="PhoU"/>
    <property type="match status" value="1"/>
</dbReference>
<feature type="domain" description="PhoU" evidence="8">
    <location>
        <begin position="120"/>
        <end position="204"/>
    </location>
</feature>
<evidence type="ECO:0000256" key="3">
    <source>
        <dbReference type="ARBA" id="ARBA00011738"/>
    </source>
</evidence>
<keyword evidence="4 7" id="KW-0813">Transport</keyword>
<evidence type="ECO:0000259" key="8">
    <source>
        <dbReference type="Pfam" id="PF01895"/>
    </source>
</evidence>
<reference evidence="9 10" key="2">
    <citation type="journal article" date="2010" name="Stand. Genomic Sci.">
        <title>Complete genome sequence of Syntrophothermus lipocalidus type strain (TGB-C1).</title>
        <authorList>
            <person name="Djao O.D."/>
            <person name="Zhang X."/>
            <person name="Lucas S."/>
            <person name="Lapidus A."/>
            <person name="Del Rio T.G."/>
            <person name="Nolan M."/>
            <person name="Tice H."/>
            <person name="Cheng J.F."/>
            <person name="Han C."/>
            <person name="Tapia R."/>
            <person name="Goodwin L."/>
            <person name="Pitluck S."/>
            <person name="Liolios K."/>
            <person name="Ivanova N."/>
            <person name="Mavromatis K."/>
            <person name="Mikhailova N."/>
            <person name="Ovchinnikova G."/>
            <person name="Pati A."/>
            <person name="Brambilla E."/>
            <person name="Chen A."/>
            <person name="Palaniappan K."/>
            <person name="Land M."/>
            <person name="Hauser L."/>
            <person name="Chang Y.J."/>
            <person name="Jeffries C.D."/>
            <person name="Rohde M."/>
            <person name="Sikorski J."/>
            <person name="Spring S."/>
            <person name="Goker M."/>
            <person name="Detter J.C."/>
            <person name="Woyke T."/>
            <person name="Bristow J."/>
            <person name="Eisen J.A."/>
            <person name="Markowitz V."/>
            <person name="Hugenholtz P."/>
            <person name="Kyrpides N.C."/>
            <person name="Klenk H.P."/>
        </authorList>
    </citation>
    <scope>NUCLEOTIDE SEQUENCE [LARGE SCALE GENOMIC DNA]</scope>
    <source>
        <strain evidence="10">DSM 12680 / TGB-C1</strain>
    </source>
</reference>
<comment type="similarity">
    <text evidence="2 7">Belongs to the PhoU family.</text>
</comment>
<dbReference type="Gene3D" id="1.20.58.220">
    <property type="entry name" value="Phosphate transport system protein phou homolog 2, domain 2"/>
    <property type="match status" value="1"/>
</dbReference>
<dbReference type="GO" id="GO:0030643">
    <property type="term" value="P:intracellular phosphate ion homeostasis"/>
    <property type="evidence" value="ECO:0007669"/>
    <property type="project" value="InterPro"/>
</dbReference>
<evidence type="ECO:0000256" key="7">
    <source>
        <dbReference type="PIRNR" id="PIRNR003107"/>
    </source>
</evidence>
<dbReference type="PANTHER" id="PTHR42930">
    <property type="entry name" value="PHOSPHATE-SPECIFIC TRANSPORT SYSTEM ACCESSORY PROTEIN PHOU"/>
    <property type="match status" value="1"/>
</dbReference>
<dbReference type="InterPro" id="IPR026022">
    <property type="entry name" value="PhoU_dom"/>
</dbReference>
<name>D7CK42_SYNLT</name>
<reference evidence="10" key="1">
    <citation type="journal article" date="2010" name="Stand. Genomic Sci.">
        <title>Complete genome sequence of Syntrophothermus lipocalidus type strain (TGB-C1T).</title>
        <authorList>
            <consortium name="US DOE Joint Genome Institute (JGI-PGF)"/>
            <person name="Djao O."/>
            <person name="Zhang X."/>
            <person name="Lucas S."/>
            <person name="Lapidus A."/>
            <person name="Glavina Del Rio T."/>
            <person name="Nolan M."/>
            <person name="Tice H."/>
            <person name="Cheng J."/>
            <person name="Han C."/>
            <person name="Tapia R."/>
            <person name="Goodwin L."/>
            <person name="Pitluck S."/>
            <person name="Liolios K."/>
            <person name="Ivanova N."/>
            <person name="Mavromatis K."/>
            <person name="Mikhailova N."/>
            <person name="Ovchinnikova G."/>
            <person name="Pati A."/>
            <person name="Brambilla E."/>
            <person name="Chen A."/>
            <person name="Palaniappan K."/>
            <person name="Land M."/>
            <person name="Hauser L."/>
            <person name="Chang Y."/>
            <person name="Jeffries C."/>
            <person name="Rohde M."/>
            <person name="Sikorski J."/>
            <person name="Spring S."/>
            <person name="Goker M."/>
            <person name="Detter J."/>
            <person name="Woyke T."/>
            <person name="Bristow J."/>
            <person name="Eisen J."/>
            <person name="Markowitz V."/>
            <person name="Hugenholtz P."/>
            <person name="Kyrpides N."/>
            <person name="Klenk H."/>
        </authorList>
    </citation>
    <scope>NUCLEOTIDE SEQUENCE [LARGE SCALE GENOMIC DNA]</scope>
    <source>
        <strain evidence="10">DSM 12680 / TGB-C1</strain>
    </source>
</reference>
<protein>
    <recommendedName>
        <fullName evidence="7">Phosphate-specific transport system accessory protein PhoU</fullName>
    </recommendedName>
</protein>
<evidence type="ECO:0000313" key="9">
    <source>
        <dbReference type="EMBL" id="ADI01156.1"/>
    </source>
</evidence>
<accession>D7CK42</accession>
<dbReference type="EMBL" id="CP002048">
    <property type="protein sequence ID" value="ADI01156.1"/>
    <property type="molecule type" value="Genomic_DNA"/>
</dbReference>
<dbReference type="GO" id="GO:0005737">
    <property type="term" value="C:cytoplasm"/>
    <property type="evidence" value="ECO:0007669"/>
    <property type="project" value="UniProtKB-SubCell"/>
</dbReference>
<evidence type="ECO:0000313" key="10">
    <source>
        <dbReference type="Proteomes" id="UP000000378"/>
    </source>
</evidence>
<dbReference type="SUPFAM" id="SSF109755">
    <property type="entry name" value="PhoU-like"/>
    <property type="match status" value="1"/>
</dbReference>
<dbReference type="PANTHER" id="PTHR42930:SF3">
    <property type="entry name" value="PHOSPHATE-SPECIFIC TRANSPORT SYSTEM ACCESSORY PROTEIN PHOU"/>
    <property type="match status" value="1"/>
</dbReference>
<dbReference type="eggNOG" id="COG0704">
    <property type="taxonomic scope" value="Bacteria"/>
</dbReference>
<dbReference type="Pfam" id="PF01895">
    <property type="entry name" value="PhoU"/>
    <property type="match status" value="2"/>
</dbReference>
<sequence>MGRDEFNRELVQLKGDVVKMATLLEELVYKAVRSMVLKDVGLAEEVITSDDIVDKMTVDIEQRCLSLIALRQPMAKDLRTIGSVLRIIVDLERIGDYAEGLAKITIKLKDQEYMKPLIDIPRMGEISREMLKKCTQAMLEEDPVMCWTLVEDEQVMDALYDQIFRELLAYMMADPKTINQATSLLLAAGHLERIGDHITNVGEMIIFAISGERVDINRMAREQRR</sequence>
<evidence type="ECO:0000256" key="5">
    <source>
        <dbReference type="ARBA" id="ARBA00022490"/>
    </source>
</evidence>
<feature type="domain" description="PhoU" evidence="8">
    <location>
        <begin position="18"/>
        <end position="104"/>
    </location>
</feature>
<dbReference type="RefSeq" id="WP_013174558.1">
    <property type="nucleotide sequence ID" value="NC_014220.1"/>
</dbReference>
<dbReference type="NCBIfam" id="TIGR02135">
    <property type="entry name" value="phoU_full"/>
    <property type="match status" value="1"/>
</dbReference>
<evidence type="ECO:0000256" key="4">
    <source>
        <dbReference type="ARBA" id="ARBA00022448"/>
    </source>
</evidence>
<dbReference type="HOGENOM" id="CLU_078518_3_0_9"/>
<dbReference type="Proteomes" id="UP000000378">
    <property type="component" value="Chromosome"/>
</dbReference>
<dbReference type="GO" id="GO:0006817">
    <property type="term" value="P:phosphate ion transport"/>
    <property type="evidence" value="ECO:0007669"/>
    <property type="project" value="UniProtKB-KW"/>
</dbReference>
<dbReference type="AlphaFoldDB" id="D7CK42"/>
<keyword evidence="6 7" id="KW-0592">Phosphate transport</keyword>
<dbReference type="KEGG" id="slp:Slip_0372"/>
<proteinExistence type="inferred from homology"/>
<keyword evidence="5 7" id="KW-0963">Cytoplasm</keyword>
<dbReference type="GO" id="GO:0045936">
    <property type="term" value="P:negative regulation of phosphate metabolic process"/>
    <property type="evidence" value="ECO:0007669"/>
    <property type="project" value="InterPro"/>
</dbReference>
<comment type="subunit">
    <text evidence="3 7">Homodimer.</text>
</comment>
<evidence type="ECO:0000256" key="1">
    <source>
        <dbReference type="ARBA" id="ARBA00004496"/>
    </source>
</evidence>
<keyword evidence="10" id="KW-1185">Reference proteome</keyword>
<dbReference type="STRING" id="643648.Slip_0372"/>
<organism evidence="9 10">
    <name type="scientific">Syntrophothermus lipocalidus (strain DSM 12680 / TGB-C1)</name>
    <dbReference type="NCBI Taxonomy" id="643648"/>
    <lineage>
        <taxon>Bacteria</taxon>
        <taxon>Bacillati</taxon>
        <taxon>Bacillota</taxon>
        <taxon>Clostridia</taxon>
        <taxon>Eubacteriales</taxon>
        <taxon>Syntrophomonadaceae</taxon>
        <taxon>Syntrophothermus</taxon>
    </lineage>
</organism>
<dbReference type="OrthoDB" id="9814256at2"/>
<comment type="subcellular location">
    <subcellularLocation>
        <location evidence="1 7">Cytoplasm</location>
    </subcellularLocation>
</comment>
<comment type="function">
    <text evidence="7">Plays a role in the regulation of phosphate uptake.</text>
</comment>
<dbReference type="InterPro" id="IPR038078">
    <property type="entry name" value="PhoU-like_sf"/>
</dbReference>
<gene>
    <name evidence="9" type="ordered locus">Slip_0372</name>
</gene>
<evidence type="ECO:0000256" key="6">
    <source>
        <dbReference type="ARBA" id="ARBA00022592"/>
    </source>
</evidence>
<evidence type="ECO:0000256" key="2">
    <source>
        <dbReference type="ARBA" id="ARBA00008107"/>
    </source>
</evidence>
<dbReference type="InterPro" id="IPR028366">
    <property type="entry name" value="PhoU"/>
</dbReference>
<dbReference type="FunFam" id="1.20.58.220:FF:000004">
    <property type="entry name" value="Phosphate-specific transport system accessory protein PhoU"/>
    <property type="match status" value="1"/>
</dbReference>